<comment type="caution">
    <text evidence="1">The sequence shown here is derived from an EMBL/GenBank/DDBJ whole genome shotgun (WGS) entry which is preliminary data.</text>
</comment>
<dbReference type="Proteomes" id="UP000436468">
    <property type="component" value="Unassembled WGS sequence"/>
</dbReference>
<sequence>MHAIEISDKVYEMAKRIADLDDIDVQTLIECLVRRHAEYINLFQDASPDTPFGLKR</sequence>
<dbReference type="EMBL" id="WQNF01000004">
    <property type="protein sequence ID" value="MVT64851.1"/>
    <property type="molecule type" value="Genomic_DNA"/>
</dbReference>
<accession>A0A844SPD3</accession>
<organism evidence="1 2">
    <name type="scientific">Bradyrhizobium pachyrhizi</name>
    <dbReference type="NCBI Taxonomy" id="280333"/>
    <lineage>
        <taxon>Bacteria</taxon>
        <taxon>Pseudomonadati</taxon>
        <taxon>Pseudomonadota</taxon>
        <taxon>Alphaproteobacteria</taxon>
        <taxon>Hyphomicrobiales</taxon>
        <taxon>Nitrobacteraceae</taxon>
        <taxon>Bradyrhizobium</taxon>
    </lineage>
</organism>
<evidence type="ECO:0000313" key="2">
    <source>
        <dbReference type="Proteomes" id="UP000436468"/>
    </source>
</evidence>
<gene>
    <name evidence="1" type="ORF">GPL21_06990</name>
</gene>
<protein>
    <submittedName>
        <fullName evidence="1">Uncharacterized protein</fullName>
    </submittedName>
</protein>
<reference evidence="1 2" key="1">
    <citation type="submission" date="2019-12" db="EMBL/GenBank/DDBJ databases">
        <title>Draft genome sequences Bradyrhizobium cajani AMBPC1010, Bradyrhizobium pachyrhizi AMBPC1040 and Bradyrhizobium yuanmingense ALSPC3051, three plant growth promoting strains isolated from nodules of Cajanus cajan L. in Dominican Republic.</title>
        <authorList>
            <person name="Flores-Felix J.D."/>
            <person name="Araujo J."/>
            <person name="Diaz-Alcantara C."/>
            <person name="Gonzalez-Andres F."/>
            <person name="Velazquez E."/>
        </authorList>
    </citation>
    <scope>NUCLEOTIDE SEQUENCE [LARGE SCALE GENOMIC DNA]</scope>
    <source>
        <strain evidence="1 2">1040</strain>
    </source>
</reference>
<name>A0A844SPD3_9BRAD</name>
<proteinExistence type="predicted"/>
<dbReference type="RefSeq" id="WP_157342076.1">
    <property type="nucleotide sequence ID" value="NZ_WQNF01000004.1"/>
</dbReference>
<dbReference type="AlphaFoldDB" id="A0A844SPD3"/>
<keyword evidence="2" id="KW-1185">Reference proteome</keyword>
<evidence type="ECO:0000313" key="1">
    <source>
        <dbReference type="EMBL" id="MVT64851.1"/>
    </source>
</evidence>